<keyword evidence="3" id="KW-1185">Reference proteome</keyword>
<comment type="caution">
    <text evidence="2">The sequence shown here is derived from an EMBL/GenBank/DDBJ whole genome shotgun (WGS) entry which is preliminary data.</text>
</comment>
<dbReference type="Pfam" id="PF12680">
    <property type="entry name" value="SnoaL_2"/>
    <property type="match status" value="1"/>
</dbReference>
<organism evidence="2 3">
    <name type="scientific">Acidovorax cavernicola</name>
    <dbReference type="NCBI Taxonomy" id="1675792"/>
    <lineage>
        <taxon>Bacteria</taxon>
        <taxon>Pseudomonadati</taxon>
        <taxon>Pseudomonadota</taxon>
        <taxon>Betaproteobacteria</taxon>
        <taxon>Burkholderiales</taxon>
        <taxon>Comamonadaceae</taxon>
        <taxon>Acidovorax</taxon>
    </lineage>
</organism>
<gene>
    <name evidence="2" type="ORF">D3H34_29460</name>
</gene>
<dbReference type="EMBL" id="QXMN01000066">
    <property type="protein sequence ID" value="RIX73373.1"/>
    <property type="molecule type" value="Genomic_DNA"/>
</dbReference>
<feature type="domain" description="SnoaL-like" evidence="1">
    <location>
        <begin position="53"/>
        <end position="132"/>
    </location>
</feature>
<dbReference type="InterPro" id="IPR037401">
    <property type="entry name" value="SnoaL-like"/>
</dbReference>
<evidence type="ECO:0000313" key="3">
    <source>
        <dbReference type="Proteomes" id="UP000265619"/>
    </source>
</evidence>
<protein>
    <submittedName>
        <fullName evidence="2">Nuclear transport factor 2 family protein</fullName>
    </submittedName>
</protein>
<evidence type="ECO:0000313" key="2">
    <source>
        <dbReference type="EMBL" id="RIX73373.1"/>
    </source>
</evidence>
<sequence length="161" mass="17293">MGGSDRRRHGVSIWIVLRRGDSLGPPASRPLSRALRGLRTMTKIARPADINPAFAQAFNRRDVAALLSLYEPDAALHPHDAAQPLQGHAALRAAFEQLILAPGHMVSRNASCMVCGDIALLSAEWTISDPPGTVLARGSSAEVARQQPDGSWLYVIDRALA</sequence>
<dbReference type="InterPro" id="IPR032710">
    <property type="entry name" value="NTF2-like_dom_sf"/>
</dbReference>
<dbReference type="OrthoDB" id="1633822at2"/>
<reference evidence="2 3" key="1">
    <citation type="submission" date="2018-09" db="EMBL/GenBank/DDBJ databases">
        <title>Acidovorax cavernicola nov. sp. isolated from Gruta de las Maravillas (Aracena, Spain).</title>
        <authorList>
            <person name="Jurado V."/>
            <person name="Gutierrez-Patricio S."/>
            <person name="Gonzalez-Pimentel J.L."/>
            <person name="Miller A.Z."/>
            <person name="Laiz L."/>
            <person name="Saiz-Jimenez C."/>
        </authorList>
    </citation>
    <scope>NUCLEOTIDE SEQUENCE [LARGE SCALE GENOMIC DNA]</scope>
    <source>
        <strain evidence="2 3">1011MAR4D40.2</strain>
    </source>
</reference>
<dbReference type="Gene3D" id="3.10.450.50">
    <property type="match status" value="1"/>
</dbReference>
<evidence type="ECO:0000259" key="1">
    <source>
        <dbReference type="Pfam" id="PF12680"/>
    </source>
</evidence>
<name>A0A9X8GS96_9BURK</name>
<dbReference type="SUPFAM" id="SSF54427">
    <property type="entry name" value="NTF2-like"/>
    <property type="match status" value="1"/>
</dbReference>
<proteinExistence type="predicted"/>
<dbReference type="CDD" id="cd00531">
    <property type="entry name" value="NTF2_like"/>
    <property type="match status" value="1"/>
</dbReference>
<dbReference type="AlphaFoldDB" id="A0A9X8GS96"/>
<dbReference type="Proteomes" id="UP000265619">
    <property type="component" value="Unassembled WGS sequence"/>
</dbReference>
<accession>A0A9X8GS96</accession>